<feature type="domain" description="Polysaccharide pyruvyl transferase" evidence="1">
    <location>
        <begin position="37"/>
        <end position="271"/>
    </location>
</feature>
<reference evidence="2 3" key="1">
    <citation type="submission" date="2020-05" db="EMBL/GenBank/DDBJ databases">
        <title>Genome Sequencing of Type Strains.</title>
        <authorList>
            <person name="Lemaire J.F."/>
            <person name="Inderbitzin P."/>
            <person name="Gregorio O.A."/>
            <person name="Collins S.B."/>
            <person name="Wespe N."/>
            <person name="Knight-Connoni V."/>
        </authorList>
    </citation>
    <scope>NUCLEOTIDE SEQUENCE [LARGE SCALE GENOMIC DNA]</scope>
    <source>
        <strain evidence="2 3">DSM 100049</strain>
    </source>
</reference>
<dbReference type="InterPro" id="IPR007345">
    <property type="entry name" value="Polysacch_pyruvyl_Trfase"/>
</dbReference>
<proteinExistence type="predicted"/>
<dbReference type="RefSeq" id="WP_175311458.1">
    <property type="nucleotide sequence ID" value="NZ_CBCRYR010000005.1"/>
</dbReference>
<dbReference type="AlphaFoldDB" id="A0A7Y6EH03"/>
<organism evidence="2 3">
    <name type="scientific">Sphingomonas zeae</name>
    <dbReference type="NCBI Taxonomy" id="1646122"/>
    <lineage>
        <taxon>Bacteria</taxon>
        <taxon>Pseudomonadati</taxon>
        <taxon>Pseudomonadota</taxon>
        <taxon>Alphaproteobacteria</taxon>
        <taxon>Sphingomonadales</taxon>
        <taxon>Sphingomonadaceae</taxon>
        <taxon>Sphingomonas</taxon>
    </lineage>
</organism>
<evidence type="ECO:0000313" key="3">
    <source>
        <dbReference type="Proteomes" id="UP000536441"/>
    </source>
</evidence>
<dbReference type="Pfam" id="PF04230">
    <property type="entry name" value="PS_pyruv_trans"/>
    <property type="match status" value="1"/>
</dbReference>
<protein>
    <submittedName>
        <fullName evidence="2">Exopolysaccharide biosynthesis protein</fullName>
    </submittedName>
</protein>
<dbReference type="Proteomes" id="UP000536441">
    <property type="component" value="Unassembled WGS sequence"/>
</dbReference>
<evidence type="ECO:0000313" key="2">
    <source>
        <dbReference type="EMBL" id="NUU46851.1"/>
    </source>
</evidence>
<sequence length="303" mass="33482">MSETVIEAQRKALLDLYRRHVTPGPPYALVDYPDHPNVGDSAIWLGEIALLDAIGAGAPAYMARWDDFDEAAFRAACPTGPILIHGGGNLGDIWPHHQHFREYLIERFPDRRIVQLPQSIHFRDPTNRDHFAALVGRHPDFHLHVRDNASLNLARRHFDCSSTLAPDSAFGLGSIKRPLAADCRVLMLLRSDAERAARDDAPLLASSGAVALDWLEEPRLTETSPTARAQARVERGLRLLARGELIVTDRLHGHILALLLGIPHVVLDNDYGKVGAYIAAWTQRSRLVRQARSSQAAAELVAG</sequence>
<name>A0A7Y6EH03_9SPHN</name>
<keyword evidence="3" id="KW-1185">Reference proteome</keyword>
<comment type="caution">
    <text evidence="2">The sequence shown here is derived from an EMBL/GenBank/DDBJ whole genome shotgun (WGS) entry which is preliminary data.</text>
</comment>
<evidence type="ECO:0000259" key="1">
    <source>
        <dbReference type="Pfam" id="PF04230"/>
    </source>
</evidence>
<dbReference type="EMBL" id="JABMCH010000061">
    <property type="protein sequence ID" value="NUU46851.1"/>
    <property type="molecule type" value="Genomic_DNA"/>
</dbReference>
<gene>
    <name evidence="2" type="ORF">HP438_07685</name>
</gene>
<accession>A0A7Y6EH03</accession>